<dbReference type="InterPro" id="IPR016166">
    <property type="entry name" value="FAD-bd_PCMH"/>
</dbReference>
<sequence length="414" mass="44794">MRMQNWAGNYAFTAARLDRPSSIDELRRLIAASPRIRAVGTRHSFNGIADTPGVMVDLSGIAPDIVIDRARLTVTVGAGTSYSVLIDRLQQEGLALHNLASLPHISIAGAVATATHGSGDRNQTLASAVAGLELVASDGSVRHVVRGDPDFPAVVVGLGAFGIVSRVTLDVGPSFDIRQDSFVDMPWDDLLGNFDALTSAAYSVSIFTKWSAATAGRIWLKTRLDVPEPEIASLRLRPGPPYAVPATSPDPLARLNPFGVPGPWSERLAHSPPHLPPTPAEQIQSEYLIARPRFAEAVAIIRAMADRVDPVLHVTEIRTMAADELWLSPAYRQDTIGIHFTWKFEAEAVAAVTRELEAALIPLGAKPHWGKLIHADAAALAPLYPRIAEFRACARRYDPDGKFRNAFLDKHVFG</sequence>
<gene>
    <name evidence="5" type="ORF">DWE98_07515</name>
</gene>
<accession>A0A370L8H2</accession>
<dbReference type="GO" id="GO:0016020">
    <property type="term" value="C:membrane"/>
    <property type="evidence" value="ECO:0007669"/>
    <property type="project" value="InterPro"/>
</dbReference>
<dbReference type="InterPro" id="IPR007173">
    <property type="entry name" value="ALO_C"/>
</dbReference>
<dbReference type="InterPro" id="IPR016169">
    <property type="entry name" value="FAD-bd_PCMH_sub2"/>
</dbReference>
<dbReference type="Pfam" id="PF04030">
    <property type="entry name" value="ALO"/>
    <property type="match status" value="1"/>
</dbReference>
<name>A0A370L8H2_9HYPH</name>
<evidence type="ECO:0000259" key="4">
    <source>
        <dbReference type="PROSITE" id="PS51387"/>
    </source>
</evidence>
<dbReference type="GO" id="GO:0003885">
    <property type="term" value="F:D-arabinono-1,4-lactone oxidase activity"/>
    <property type="evidence" value="ECO:0007669"/>
    <property type="project" value="InterPro"/>
</dbReference>
<dbReference type="GO" id="GO:0080049">
    <property type="term" value="F:L-gulono-1,4-lactone dehydrogenase activity"/>
    <property type="evidence" value="ECO:0007669"/>
    <property type="project" value="TreeGrafter"/>
</dbReference>
<protein>
    <submittedName>
        <fullName evidence="5">FAD-binding protein</fullName>
    </submittedName>
</protein>
<dbReference type="InterPro" id="IPR016171">
    <property type="entry name" value="Vanillyl_alc_oxidase_C-sub2"/>
</dbReference>
<feature type="domain" description="FAD-binding PCMH-type" evidence="4">
    <location>
        <begin position="10"/>
        <end position="174"/>
    </location>
</feature>
<comment type="caution">
    <text evidence="5">The sequence shown here is derived from an EMBL/GenBank/DDBJ whole genome shotgun (WGS) entry which is preliminary data.</text>
</comment>
<dbReference type="EMBL" id="QQTP01000003">
    <property type="protein sequence ID" value="RDJ26694.1"/>
    <property type="molecule type" value="Genomic_DNA"/>
</dbReference>
<keyword evidence="3" id="KW-0560">Oxidoreductase</keyword>
<dbReference type="Gene3D" id="3.30.70.2520">
    <property type="match status" value="1"/>
</dbReference>
<dbReference type="InterPro" id="IPR006094">
    <property type="entry name" value="Oxid_FAD_bind_N"/>
</dbReference>
<dbReference type="PANTHER" id="PTHR43762">
    <property type="entry name" value="L-GULONOLACTONE OXIDASE"/>
    <property type="match status" value="1"/>
</dbReference>
<dbReference type="AlphaFoldDB" id="A0A370L8H2"/>
<dbReference type="PROSITE" id="PS51387">
    <property type="entry name" value="FAD_PCMH"/>
    <property type="match status" value="1"/>
</dbReference>
<evidence type="ECO:0000313" key="5">
    <source>
        <dbReference type="EMBL" id="RDJ26694.1"/>
    </source>
</evidence>
<keyword evidence="1" id="KW-0285">Flavoprotein</keyword>
<dbReference type="InterPro" id="IPR036318">
    <property type="entry name" value="FAD-bd_PCMH-like_sf"/>
</dbReference>
<reference evidence="6" key="1">
    <citation type="submission" date="2018-07" db="EMBL/GenBank/DDBJ databases">
        <authorList>
            <person name="Safronova V.I."/>
            <person name="Chirak E.R."/>
            <person name="Sazanova A.L."/>
        </authorList>
    </citation>
    <scope>NUCLEOTIDE SEQUENCE [LARGE SCALE GENOMIC DNA]</scope>
    <source>
        <strain evidence="6">RCAM04685</strain>
    </source>
</reference>
<keyword evidence="6" id="KW-1185">Reference proteome</keyword>
<dbReference type="Gene3D" id="3.30.70.2530">
    <property type="match status" value="1"/>
</dbReference>
<keyword evidence="2" id="KW-0274">FAD</keyword>
<dbReference type="InterPro" id="IPR010031">
    <property type="entry name" value="FAD_lactone_oxidase-like"/>
</dbReference>
<evidence type="ECO:0000256" key="2">
    <source>
        <dbReference type="ARBA" id="ARBA00022827"/>
    </source>
</evidence>
<dbReference type="SUPFAM" id="SSF56176">
    <property type="entry name" value="FAD-binding/transporter-associated domain-like"/>
    <property type="match status" value="1"/>
</dbReference>
<dbReference type="InterPro" id="IPR016167">
    <property type="entry name" value="FAD-bd_PCMH_sub1"/>
</dbReference>
<dbReference type="PIRSF" id="PIRSF000136">
    <property type="entry name" value="LGO_GLO"/>
    <property type="match status" value="1"/>
</dbReference>
<proteinExistence type="predicted"/>
<dbReference type="Pfam" id="PF01565">
    <property type="entry name" value="FAD_binding_4"/>
    <property type="match status" value="1"/>
</dbReference>
<evidence type="ECO:0000256" key="1">
    <source>
        <dbReference type="ARBA" id="ARBA00022630"/>
    </source>
</evidence>
<dbReference type="Gene3D" id="1.10.45.10">
    <property type="entry name" value="Vanillyl-alcohol Oxidase, Chain A, domain 4"/>
    <property type="match status" value="1"/>
</dbReference>
<dbReference type="Gene3D" id="3.30.43.10">
    <property type="entry name" value="Uridine Diphospho-n-acetylenolpyruvylglucosamine Reductase, domain 2"/>
    <property type="match status" value="1"/>
</dbReference>
<evidence type="ECO:0000256" key="3">
    <source>
        <dbReference type="ARBA" id="ARBA00023002"/>
    </source>
</evidence>
<dbReference type="Gene3D" id="3.30.465.10">
    <property type="match status" value="1"/>
</dbReference>
<evidence type="ECO:0000313" key="6">
    <source>
        <dbReference type="Proteomes" id="UP000255207"/>
    </source>
</evidence>
<organism evidence="5 6">
    <name type="scientific">Bosea caraganae</name>
    <dbReference type="NCBI Taxonomy" id="2763117"/>
    <lineage>
        <taxon>Bacteria</taxon>
        <taxon>Pseudomonadati</taxon>
        <taxon>Pseudomonadota</taxon>
        <taxon>Alphaproteobacteria</taxon>
        <taxon>Hyphomicrobiales</taxon>
        <taxon>Boseaceae</taxon>
        <taxon>Bosea</taxon>
    </lineage>
</organism>
<dbReference type="PANTHER" id="PTHR43762:SF1">
    <property type="entry name" value="D-ARABINONO-1,4-LACTONE OXIDASE"/>
    <property type="match status" value="1"/>
</dbReference>
<dbReference type="OrthoDB" id="9800184at2"/>
<dbReference type="Proteomes" id="UP000255207">
    <property type="component" value="Unassembled WGS sequence"/>
</dbReference>
<dbReference type="GO" id="GO:0071949">
    <property type="term" value="F:FAD binding"/>
    <property type="evidence" value="ECO:0007669"/>
    <property type="project" value="InterPro"/>
</dbReference>